<dbReference type="InterPro" id="IPR001628">
    <property type="entry name" value="Znf_hrmn_rcpt"/>
</dbReference>
<keyword evidence="13" id="KW-1185">Reference proteome</keyword>
<gene>
    <name evidence="12" type="ORF">PENTCL1PPCAC_28153</name>
</gene>
<evidence type="ECO:0000256" key="2">
    <source>
        <dbReference type="ARBA" id="ARBA00005993"/>
    </source>
</evidence>
<evidence type="ECO:0000259" key="11">
    <source>
        <dbReference type="PROSITE" id="PS51030"/>
    </source>
</evidence>
<accession>A0AAV5UJ77</accession>
<feature type="non-terminal residue" evidence="12">
    <location>
        <position position="1"/>
    </location>
</feature>
<dbReference type="PRINTS" id="PR00047">
    <property type="entry name" value="STROIDFINGER"/>
</dbReference>
<dbReference type="GO" id="GO:0000978">
    <property type="term" value="F:RNA polymerase II cis-regulatory region sequence-specific DNA binding"/>
    <property type="evidence" value="ECO:0007669"/>
    <property type="project" value="InterPro"/>
</dbReference>
<evidence type="ECO:0000256" key="5">
    <source>
        <dbReference type="ARBA" id="ARBA00022833"/>
    </source>
</evidence>
<dbReference type="Pfam" id="PF00105">
    <property type="entry name" value="zf-C4"/>
    <property type="match status" value="1"/>
</dbReference>
<dbReference type="SUPFAM" id="SSF48508">
    <property type="entry name" value="Nuclear receptor ligand-binding domain"/>
    <property type="match status" value="1"/>
</dbReference>
<keyword evidence="9" id="KW-0675">Receptor</keyword>
<dbReference type="GO" id="GO:0008270">
    <property type="term" value="F:zinc ion binding"/>
    <property type="evidence" value="ECO:0007669"/>
    <property type="project" value="UniProtKB-KW"/>
</dbReference>
<dbReference type="PANTHER" id="PTHR46011">
    <property type="entry name" value="NUCLEAR HORMONE RECEPTOR FAMILY MEMBER NHR-86-RELATED"/>
    <property type="match status" value="1"/>
</dbReference>
<evidence type="ECO:0000256" key="9">
    <source>
        <dbReference type="ARBA" id="ARBA00023170"/>
    </source>
</evidence>
<dbReference type="InterPro" id="IPR035500">
    <property type="entry name" value="NHR-like_dom_sf"/>
</dbReference>
<dbReference type="PROSITE" id="PS51030">
    <property type="entry name" value="NUCLEAR_REC_DBD_2"/>
    <property type="match status" value="1"/>
</dbReference>
<feature type="domain" description="Nuclear receptor" evidence="11">
    <location>
        <begin position="23"/>
        <end position="99"/>
    </location>
</feature>
<evidence type="ECO:0000256" key="10">
    <source>
        <dbReference type="ARBA" id="ARBA00023242"/>
    </source>
</evidence>
<evidence type="ECO:0000256" key="6">
    <source>
        <dbReference type="ARBA" id="ARBA00023015"/>
    </source>
</evidence>
<keyword evidence="4" id="KW-0863">Zinc-finger</keyword>
<evidence type="ECO:0000313" key="13">
    <source>
        <dbReference type="Proteomes" id="UP001432027"/>
    </source>
</evidence>
<dbReference type="Proteomes" id="UP001432027">
    <property type="component" value="Unassembled WGS sequence"/>
</dbReference>
<keyword evidence="6" id="KW-0805">Transcription regulation</keyword>
<dbReference type="Gene3D" id="1.10.565.10">
    <property type="entry name" value="Retinoid X Receptor"/>
    <property type="match status" value="1"/>
</dbReference>
<evidence type="ECO:0000256" key="1">
    <source>
        <dbReference type="ARBA" id="ARBA00004123"/>
    </source>
</evidence>
<dbReference type="GO" id="GO:0003700">
    <property type="term" value="F:DNA-binding transcription factor activity"/>
    <property type="evidence" value="ECO:0007669"/>
    <property type="project" value="InterPro"/>
</dbReference>
<dbReference type="EMBL" id="BTSX01000006">
    <property type="protein sequence ID" value="GMT05979.1"/>
    <property type="molecule type" value="Genomic_DNA"/>
</dbReference>
<dbReference type="InterPro" id="IPR013088">
    <property type="entry name" value="Znf_NHR/GATA"/>
</dbReference>
<evidence type="ECO:0000256" key="8">
    <source>
        <dbReference type="ARBA" id="ARBA00023163"/>
    </source>
</evidence>
<organism evidence="12 13">
    <name type="scientific">Pristionchus entomophagus</name>
    <dbReference type="NCBI Taxonomy" id="358040"/>
    <lineage>
        <taxon>Eukaryota</taxon>
        <taxon>Metazoa</taxon>
        <taxon>Ecdysozoa</taxon>
        <taxon>Nematoda</taxon>
        <taxon>Chromadorea</taxon>
        <taxon>Rhabditida</taxon>
        <taxon>Rhabditina</taxon>
        <taxon>Diplogasteromorpha</taxon>
        <taxon>Diplogasteroidea</taxon>
        <taxon>Neodiplogasteridae</taxon>
        <taxon>Pristionchus</taxon>
    </lineage>
</organism>
<dbReference type="AlphaFoldDB" id="A0AAV5UJ77"/>
<evidence type="ECO:0000256" key="7">
    <source>
        <dbReference type="ARBA" id="ARBA00023125"/>
    </source>
</evidence>
<dbReference type="Gene3D" id="3.30.50.10">
    <property type="entry name" value="Erythroid Transcription Factor GATA-1, subunit A"/>
    <property type="match status" value="1"/>
</dbReference>
<name>A0AAV5UJ77_9BILA</name>
<proteinExistence type="inferred from homology"/>
<dbReference type="GO" id="GO:0005634">
    <property type="term" value="C:nucleus"/>
    <property type="evidence" value="ECO:0007669"/>
    <property type="project" value="UniProtKB-SubCell"/>
</dbReference>
<dbReference type="InterPro" id="IPR049636">
    <property type="entry name" value="HNF4-like_DBD"/>
</dbReference>
<dbReference type="CDD" id="cd06960">
    <property type="entry name" value="NR_DBD_HNF4A"/>
    <property type="match status" value="1"/>
</dbReference>
<dbReference type="SUPFAM" id="SSF57716">
    <property type="entry name" value="Glucocorticoid receptor-like (DNA-binding domain)"/>
    <property type="match status" value="1"/>
</dbReference>
<keyword evidence="10" id="KW-0539">Nucleus</keyword>
<evidence type="ECO:0000313" key="12">
    <source>
        <dbReference type="EMBL" id="GMT05979.1"/>
    </source>
</evidence>
<dbReference type="PROSITE" id="PS00031">
    <property type="entry name" value="NUCLEAR_REC_DBD_1"/>
    <property type="match status" value="1"/>
</dbReference>
<comment type="similarity">
    <text evidence="2">Belongs to the nuclear hormone receptor family.</text>
</comment>
<keyword evidence="7" id="KW-0238">DNA-binding</keyword>
<sequence length="386" mass="44820">HSSNLSILAHSLVDRMNCPRQLTRICRICTAQADSAHFGVDACRACAAFFKRTVQLAKKYICRQSTGNCNVGKEVRHTCRRCRYAKCLAVGMKPESVPTAANYVVRDPDWNEKKSPESLYFEARSPQSDLLENITEQYRSLEQLAMRSDEHLMTEAFGDRLQRKNGHIPSTIGLLNQCMRGCHQPTIHFITNCFPEIANFNEEEKWLVIKNFVTSRFIFDGVHKAQKYFPGNEKIFMVTFHTFVDFDNIEFYLSDMDDIYDKNDAVRIIREAIKCTSDWLEPLLTNAVIDETEQMAIYGLLCWPSYLSNASPRVMEVCYQYHLRIFQELQDHYRRTGVSEYSSRVSNITSMLLCVQAAIQRLKEDMQIYRLLDVHNEHELVYNVVQ</sequence>
<keyword evidence="5" id="KW-0862">Zinc</keyword>
<evidence type="ECO:0000256" key="3">
    <source>
        <dbReference type="ARBA" id="ARBA00022723"/>
    </source>
</evidence>
<protein>
    <recommendedName>
        <fullName evidence="11">Nuclear receptor domain-containing protein</fullName>
    </recommendedName>
</protein>
<keyword evidence="8" id="KW-0804">Transcription</keyword>
<dbReference type="Pfam" id="PF00104">
    <property type="entry name" value="Hormone_recep"/>
    <property type="match status" value="1"/>
</dbReference>
<evidence type="ECO:0000256" key="4">
    <source>
        <dbReference type="ARBA" id="ARBA00022771"/>
    </source>
</evidence>
<reference evidence="12" key="1">
    <citation type="submission" date="2023-10" db="EMBL/GenBank/DDBJ databases">
        <title>Genome assembly of Pristionchus species.</title>
        <authorList>
            <person name="Yoshida K."/>
            <person name="Sommer R.J."/>
        </authorList>
    </citation>
    <scope>NUCLEOTIDE SEQUENCE</scope>
    <source>
        <strain evidence="12">RS0144</strain>
    </source>
</reference>
<keyword evidence="3" id="KW-0479">Metal-binding</keyword>
<dbReference type="SMART" id="SM00399">
    <property type="entry name" value="ZnF_C4"/>
    <property type="match status" value="1"/>
</dbReference>
<comment type="caution">
    <text evidence="12">The sequence shown here is derived from an EMBL/GenBank/DDBJ whole genome shotgun (WGS) entry which is preliminary data.</text>
</comment>
<dbReference type="PANTHER" id="PTHR46011:SF6">
    <property type="entry name" value="HIGH ZINC ACTIVATED NUCLEAR RECEPTOR PROTEIN"/>
    <property type="match status" value="1"/>
</dbReference>
<dbReference type="InterPro" id="IPR000536">
    <property type="entry name" value="Nucl_hrmn_rcpt_lig-bd"/>
</dbReference>
<comment type="subcellular location">
    <subcellularLocation>
        <location evidence="1">Nucleus</location>
    </subcellularLocation>
</comment>